<name>A0A6J5N939_9CAUD</name>
<protein>
    <submittedName>
        <fullName evidence="1">Uncharacterized protein</fullName>
    </submittedName>
</protein>
<accession>A0A6J5N939</accession>
<sequence length="75" mass="8618">MERGFELAPVVALSYNDFTELYGGSVEDFSLHSLAYMLQCRQNDIDDHTRVGWESRLVGTRYDARTLEDDKAETL</sequence>
<dbReference type="EMBL" id="LR796562">
    <property type="protein sequence ID" value="CAB4152169.1"/>
    <property type="molecule type" value="Genomic_DNA"/>
</dbReference>
<gene>
    <name evidence="1" type="ORF">UFOVP585_57</name>
</gene>
<proteinExistence type="predicted"/>
<organism evidence="1">
    <name type="scientific">uncultured Caudovirales phage</name>
    <dbReference type="NCBI Taxonomy" id="2100421"/>
    <lineage>
        <taxon>Viruses</taxon>
        <taxon>Duplodnaviria</taxon>
        <taxon>Heunggongvirae</taxon>
        <taxon>Uroviricota</taxon>
        <taxon>Caudoviricetes</taxon>
        <taxon>Peduoviridae</taxon>
        <taxon>Maltschvirus</taxon>
        <taxon>Maltschvirus maltsch</taxon>
    </lineage>
</organism>
<reference evidence="1" key="1">
    <citation type="submission" date="2020-04" db="EMBL/GenBank/DDBJ databases">
        <authorList>
            <person name="Chiriac C."/>
            <person name="Salcher M."/>
            <person name="Ghai R."/>
            <person name="Kavagutti S V."/>
        </authorList>
    </citation>
    <scope>NUCLEOTIDE SEQUENCE</scope>
</reference>
<evidence type="ECO:0000313" key="1">
    <source>
        <dbReference type="EMBL" id="CAB4152169.1"/>
    </source>
</evidence>